<feature type="region of interest" description="Disordered" evidence="1">
    <location>
        <begin position="568"/>
        <end position="645"/>
    </location>
</feature>
<evidence type="ECO:0000259" key="2">
    <source>
        <dbReference type="Pfam" id="PF26130"/>
    </source>
</evidence>
<keyword evidence="4" id="KW-1185">Reference proteome</keyword>
<dbReference type="PANTHER" id="PTHR31973">
    <property type="entry name" value="POLYPROTEIN, PUTATIVE-RELATED"/>
    <property type="match status" value="1"/>
</dbReference>
<evidence type="ECO:0000256" key="1">
    <source>
        <dbReference type="SAM" id="MobiDB-lite"/>
    </source>
</evidence>
<dbReference type="InterPro" id="IPR058594">
    <property type="entry name" value="PB1-like_dom_pln"/>
</dbReference>
<dbReference type="OrthoDB" id="1432732at2759"/>
<feature type="compositionally biased region" description="Basic and acidic residues" evidence="1">
    <location>
        <begin position="169"/>
        <end position="183"/>
    </location>
</feature>
<feature type="domain" description="PB1-like" evidence="2">
    <location>
        <begin position="1"/>
        <end position="96"/>
    </location>
</feature>
<reference evidence="3 4" key="1">
    <citation type="submission" date="2020-09" db="EMBL/GenBank/DDBJ databases">
        <title>De no assembly of potato wild relative species, Solanum commersonii.</title>
        <authorList>
            <person name="Cho K."/>
        </authorList>
    </citation>
    <scope>NUCLEOTIDE SEQUENCE [LARGE SCALE GENOMIC DNA]</scope>
    <source>
        <strain evidence="3">LZ3.2</strain>
        <tissue evidence="3">Leaf</tissue>
    </source>
</reference>
<comment type="caution">
    <text evidence="3">The sequence shown here is derived from an EMBL/GenBank/DDBJ whole genome shotgun (WGS) entry which is preliminary data.</text>
</comment>
<feature type="compositionally biased region" description="Basic residues" evidence="1">
    <location>
        <begin position="417"/>
        <end position="430"/>
    </location>
</feature>
<sequence length="814" mass="91104">MEEIIFTKIYHSGILSEISVPTYVGNCVCTLKYIIKDHFSILELLYYTKELGYETIGGFYVKDLLNKKWVLITTDQHLLHLIKDLKHEDTFEVFVCHVLDEPLLDVEGLRGYLTNVGGEGVDVDLGEGGEAINLRGEGEVVDLTGEGEAVNLGGEGVDVNTGEEGVDDNLGREGVDGNLRGEGESDFLSSDSDLDIPSEDGLDIDEELRALRQERRNKKQRKKATEFEEILVEEAGDIDRGFEDLGKNKTDKYVEKLGRDEDYIDSSDYWSDDSNEQLDVDAVRGGLIPVLLELLPNAKENIAPMARAILERNKEYSNNCNVQWNGLNGFDISEGEYSFVVDLEKKHCNYKLWMLRCIPCPHAICAYYYLNQAPDQQVEHWYKKEIFLKAYNHFIQPIPNMRMWPESTNPSIEPSKPRKMPGRPGKKRRKSKDEPKKWGKLSRKGVKMACSLCKKTGHNKVVCARYGRGSTSQPTSEGNSSQQSYSQQSSVCADTIDVPRTTQTTNNSKIRFNNSFAFFDYSTSYSYILIYAIQWEVHHILLLELHMQLRKHHQPSSVCAVTTSVPRPSQNRVQVGTGRGLGRKKANARGTPFVTKRDSSFSQLPPLSGHKRPYSSASFAAATDPTTGAQPGTSSEKILHGPTKLKSASPTNIDIGFKLRGLKWKEKDAVDCSSNFEMFPPCSLFRHSIQTLQPSTTSADRPLQSYGPLETIPCKEGSALSGFLNGHNLIVLPSYSALLKQGNLSHLQPRATRMPLFLFLLYFQQSEQSQEAIPYSVGQFPTTSSSSIDGVLRLLEGSPEERVSFPQVSTTSMP</sequence>
<feature type="region of interest" description="Disordered" evidence="1">
    <location>
        <begin position="153"/>
        <end position="200"/>
    </location>
</feature>
<feature type="compositionally biased region" description="Low complexity" evidence="1">
    <location>
        <begin position="480"/>
        <end position="490"/>
    </location>
</feature>
<proteinExistence type="predicted"/>
<feature type="region of interest" description="Disordered" evidence="1">
    <location>
        <begin position="405"/>
        <end position="442"/>
    </location>
</feature>
<gene>
    <name evidence="3" type="ORF">H5410_033170</name>
</gene>
<dbReference type="Pfam" id="PF26130">
    <property type="entry name" value="PB1-like"/>
    <property type="match status" value="1"/>
</dbReference>
<evidence type="ECO:0000313" key="4">
    <source>
        <dbReference type="Proteomes" id="UP000824120"/>
    </source>
</evidence>
<dbReference type="Proteomes" id="UP000824120">
    <property type="component" value="Chromosome 6"/>
</dbReference>
<feature type="compositionally biased region" description="Polar residues" evidence="1">
    <location>
        <begin position="469"/>
        <end position="479"/>
    </location>
</feature>
<protein>
    <recommendedName>
        <fullName evidence="2">PB1-like domain-containing protein</fullName>
    </recommendedName>
</protein>
<accession>A0A9J5YQ04</accession>
<dbReference type="AlphaFoldDB" id="A0A9J5YQ04"/>
<name>A0A9J5YQ04_SOLCO</name>
<dbReference type="EMBL" id="JACXVP010000006">
    <property type="protein sequence ID" value="KAG5601800.1"/>
    <property type="molecule type" value="Genomic_DNA"/>
</dbReference>
<organism evidence="3 4">
    <name type="scientific">Solanum commersonii</name>
    <name type="common">Commerson's wild potato</name>
    <name type="synonym">Commerson's nightshade</name>
    <dbReference type="NCBI Taxonomy" id="4109"/>
    <lineage>
        <taxon>Eukaryota</taxon>
        <taxon>Viridiplantae</taxon>
        <taxon>Streptophyta</taxon>
        <taxon>Embryophyta</taxon>
        <taxon>Tracheophyta</taxon>
        <taxon>Spermatophyta</taxon>
        <taxon>Magnoliopsida</taxon>
        <taxon>eudicotyledons</taxon>
        <taxon>Gunneridae</taxon>
        <taxon>Pentapetalae</taxon>
        <taxon>asterids</taxon>
        <taxon>lamiids</taxon>
        <taxon>Solanales</taxon>
        <taxon>Solanaceae</taxon>
        <taxon>Solanoideae</taxon>
        <taxon>Solaneae</taxon>
        <taxon>Solanum</taxon>
    </lineage>
</organism>
<dbReference type="PANTHER" id="PTHR31973:SF197">
    <property type="entry name" value="SWIM-TYPE DOMAIN-CONTAINING PROTEIN"/>
    <property type="match status" value="1"/>
</dbReference>
<feature type="compositionally biased region" description="Polar residues" evidence="1">
    <location>
        <begin position="624"/>
        <end position="636"/>
    </location>
</feature>
<evidence type="ECO:0000313" key="3">
    <source>
        <dbReference type="EMBL" id="KAG5601800.1"/>
    </source>
</evidence>
<feature type="region of interest" description="Disordered" evidence="1">
    <location>
        <begin position="469"/>
        <end position="491"/>
    </location>
</feature>